<dbReference type="AlphaFoldDB" id="A0A1W6MYZ4"/>
<keyword evidence="1" id="KW-0808">Transferase</keyword>
<dbReference type="GO" id="GO:0003723">
    <property type="term" value="F:RNA binding"/>
    <property type="evidence" value="ECO:0007669"/>
    <property type="project" value="UniProtKB-UniRule"/>
</dbReference>
<feature type="active site" description="Proton acceptor" evidence="1">
    <location>
        <position position="160"/>
    </location>
</feature>
<dbReference type="SUPFAM" id="SSF53335">
    <property type="entry name" value="S-adenosyl-L-methionine-dependent methyltransferases"/>
    <property type="match status" value="1"/>
</dbReference>
<feature type="binding site" evidence="1">
    <location>
        <position position="18"/>
    </location>
    <ligand>
        <name>S-adenosyl-L-methionine</name>
        <dbReference type="ChEBI" id="CHEBI:59789"/>
    </ligand>
</feature>
<dbReference type="GO" id="GO:0070475">
    <property type="term" value="P:rRNA base methylation"/>
    <property type="evidence" value="ECO:0007669"/>
    <property type="project" value="UniProtKB-UniRule"/>
</dbReference>
<evidence type="ECO:0000313" key="2">
    <source>
        <dbReference type="EMBL" id="ARN82807.1"/>
    </source>
</evidence>
<dbReference type="EMBL" id="CP019948">
    <property type="protein sequence ID" value="ARN82807.1"/>
    <property type="molecule type" value="Genomic_DNA"/>
</dbReference>
<dbReference type="GO" id="GO:0005829">
    <property type="term" value="C:cytosol"/>
    <property type="evidence" value="ECO:0007669"/>
    <property type="project" value="TreeGrafter"/>
</dbReference>
<comment type="similarity">
    <text evidence="1">Belongs to the RlmJ family.</text>
</comment>
<feature type="binding site" evidence="1">
    <location>
        <position position="41"/>
    </location>
    <ligand>
        <name>S-adenosyl-L-methionine</name>
        <dbReference type="ChEBI" id="CHEBI:59789"/>
    </ligand>
</feature>
<feature type="binding site" evidence="1">
    <location>
        <position position="114"/>
    </location>
    <ligand>
        <name>S-adenosyl-L-methionine</name>
        <dbReference type="ChEBI" id="CHEBI:59789"/>
    </ligand>
</feature>
<comment type="catalytic activity">
    <reaction evidence="1">
        <text>adenosine(2030) in 23S rRNA + S-adenosyl-L-methionine = N(6)-methyladenosine(2030) in 23S rRNA + S-adenosyl-L-homocysteine + H(+)</text>
        <dbReference type="Rhea" id="RHEA:43736"/>
        <dbReference type="Rhea" id="RHEA-COMP:10668"/>
        <dbReference type="Rhea" id="RHEA-COMP:10669"/>
        <dbReference type="ChEBI" id="CHEBI:15378"/>
        <dbReference type="ChEBI" id="CHEBI:57856"/>
        <dbReference type="ChEBI" id="CHEBI:59789"/>
        <dbReference type="ChEBI" id="CHEBI:74411"/>
        <dbReference type="ChEBI" id="CHEBI:74449"/>
        <dbReference type="EC" id="2.1.1.266"/>
    </reaction>
</comment>
<dbReference type="KEGG" id="mbry:B1812_18840"/>
<evidence type="ECO:0000313" key="3">
    <source>
        <dbReference type="Proteomes" id="UP000193978"/>
    </source>
</evidence>
<comment type="subunit">
    <text evidence="1">Monomer.</text>
</comment>
<dbReference type="PANTHER" id="PTHR37426:SF1">
    <property type="entry name" value="RIBOSOMAL RNA LARGE SUBUNIT METHYLTRANSFERASE J"/>
    <property type="match status" value="1"/>
</dbReference>
<dbReference type="Gene3D" id="3.40.50.150">
    <property type="entry name" value="Vaccinia Virus protein VP39"/>
    <property type="match status" value="1"/>
</dbReference>
<sequence>MNYRHAYHAGNHTELFKHAALVALIEHLCQKPTPFMVLDTHAGIGIYDLQSPEALKTKEAQAGVLSVIDSDAPSLQSYLSIVRQLNKFAPRYYPGSPEIVRRLLRASDRLIACELHPIDVGLLRKNLRDDPRVAIHHRNGYEAVRAFCPPPERRGLVFIDPPFERLDEFDLMLKAVTQGMRKWPTGIFAAWYPIKGQKLGRAAAQRVLSERVRTCLVAEFLPFALTPESLAGSGLVICNAPWRFEEKLANICAELFRLVGSSGGTWSVDSIELGS</sequence>
<keyword evidence="1" id="KW-0949">S-adenosyl-L-methionine</keyword>
<evidence type="ECO:0000256" key="1">
    <source>
        <dbReference type="HAMAP-Rule" id="MF_00934"/>
    </source>
</evidence>
<dbReference type="PANTHER" id="PTHR37426">
    <property type="entry name" value="RIBOSOMAL RNA LARGE SUBUNIT METHYLTRANSFERASE J"/>
    <property type="match status" value="1"/>
</dbReference>
<dbReference type="OrthoDB" id="9791274at2"/>
<comment type="function">
    <text evidence="1">Specifically methylates the adenine in position 2030 of 23S rRNA.</text>
</comment>
<dbReference type="Proteomes" id="UP000193978">
    <property type="component" value="Chromosome"/>
</dbReference>
<dbReference type="RefSeq" id="WP_085772942.1">
    <property type="nucleotide sequence ID" value="NZ_AP027149.1"/>
</dbReference>
<feature type="site" description="Interaction with substrate rRNA" evidence="1">
    <location>
        <position position="3"/>
    </location>
</feature>
<dbReference type="InterPro" id="IPR029063">
    <property type="entry name" value="SAM-dependent_MTases_sf"/>
</dbReference>
<dbReference type="EC" id="2.1.1.266" evidence="1"/>
<protein>
    <recommendedName>
        <fullName evidence="1">Ribosomal RNA large subunit methyltransferase J</fullName>
        <ecNumber evidence="1">2.1.1.266</ecNumber>
    </recommendedName>
    <alternativeName>
        <fullName evidence="1">23S rRNA (adenine(2030)-N6)-methyltransferase</fullName>
    </alternativeName>
    <alternativeName>
        <fullName evidence="1">23S rRNA m6A2030 methyltransferase</fullName>
    </alternativeName>
</protein>
<dbReference type="STRING" id="655015.B1812_18840"/>
<reference evidence="2 3" key="1">
    <citation type="submission" date="2017-02" db="EMBL/GenBank/DDBJ databases">
        <authorList>
            <person name="Peterson S.W."/>
        </authorList>
    </citation>
    <scope>NUCLEOTIDE SEQUENCE [LARGE SCALE GENOMIC DNA]</scope>
    <source>
        <strain evidence="2 3">S285</strain>
    </source>
</reference>
<name>A0A1W6MYZ4_9HYPH</name>
<dbReference type="GO" id="GO:0036307">
    <property type="term" value="F:23S rRNA (adenine(2030)-N(6))-methyltransferase activity"/>
    <property type="evidence" value="ECO:0007669"/>
    <property type="project" value="UniProtKB-UniRule"/>
</dbReference>
<feature type="binding site" evidence="1">
    <location>
        <position position="96"/>
    </location>
    <ligand>
        <name>S-adenosyl-L-methionine</name>
        <dbReference type="ChEBI" id="CHEBI:59789"/>
    </ligand>
</feature>
<accession>A0A1W6MYZ4</accession>
<proteinExistence type="inferred from homology"/>
<dbReference type="HAMAP" id="MF_00934">
    <property type="entry name" value="23SrRNA_methyltr_J"/>
    <property type="match status" value="1"/>
</dbReference>
<dbReference type="InterPro" id="IPR007473">
    <property type="entry name" value="RlmJ"/>
</dbReference>
<organism evidence="2 3">
    <name type="scientific">Methylocystis bryophila</name>
    <dbReference type="NCBI Taxonomy" id="655015"/>
    <lineage>
        <taxon>Bacteria</taxon>
        <taxon>Pseudomonadati</taxon>
        <taxon>Pseudomonadota</taxon>
        <taxon>Alphaproteobacteria</taxon>
        <taxon>Hyphomicrobiales</taxon>
        <taxon>Methylocystaceae</taxon>
        <taxon>Methylocystis</taxon>
    </lineage>
</organism>
<gene>
    <name evidence="1" type="primary">rlmJ</name>
    <name evidence="2" type="ORF">B1812_18840</name>
</gene>
<keyword evidence="1" id="KW-0694">RNA-binding</keyword>
<keyword evidence="1" id="KW-0489">Methyltransferase</keyword>
<keyword evidence="3" id="KW-1185">Reference proteome</keyword>
<dbReference type="Pfam" id="PF04378">
    <property type="entry name" value="RsmJ"/>
    <property type="match status" value="1"/>
</dbReference>
<feature type="binding site" evidence="1">
    <location>
        <position position="160"/>
    </location>
    <ligand>
        <name>S-adenosyl-L-methionine</name>
        <dbReference type="ChEBI" id="CHEBI:59789"/>
    </ligand>
</feature>
<keyword evidence="1" id="KW-0698">rRNA processing</keyword>
<feature type="binding site" evidence="1">
    <location>
        <begin position="139"/>
        <end position="140"/>
    </location>
    <ligand>
        <name>S-adenosyl-L-methionine</name>
        <dbReference type="ChEBI" id="CHEBI:59789"/>
    </ligand>
</feature>